<dbReference type="STRING" id="1035195.HMPREF9997_00078"/>
<evidence type="ECO:0000313" key="8">
    <source>
        <dbReference type="Proteomes" id="UP000010445"/>
    </source>
</evidence>
<keyword evidence="2" id="KW-0805">Transcription regulation</keyword>
<evidence type="ECO:0000256" key="2">
    <source>
        <dbReference type="ARBA" id="ARBA00023015"/>
    </source>
</evidence>
<evidence type="ECO:0000313" key="7">
    <source>
        <dbReference type="EMBL" id="EKX92412.1"/>
    </source>
</evidence>
<evidence type="ECO:0000256" key="1">
    <source>
        <dbReference type="ARBA" id="ARBA00009437"/>
    </source>
</evidence>
<organism evidence="7 8">
    <name type="scientific">Corynebacterium durum F0235</name>
    <dbReference type="NCBI Taxonomy" id="1035195"/>
    <lineage>
        <taxon>Bacteria</taxon>
        <taxon>Bacillati</taxon>
        <taxon>Actinomycetota</taxon>
        <taxon>Actinomycetes</taxon>
        <taxon>Mycobacteriales</taxon>
        <taxon>Corynebacteriaceae</taxon>
        <taxon>Corynebacterium</taxon>
    </lineage>
</organism>
<evidence type="ECO:0000256" key="5">
    <source>
        <dbReference type="ARBA" id="ARBA00023163"/>
    </source>
</evidence>
<dbReference type="GO" id="GO:0032993">
    <property type="term" value="C:protein-DNA complex"/>
    <property type="evidence" value="ECO:0007669"/>
    <property type="project" value="TreeGrafter"/>
</dbReference>
<sequence>MGCVQILRSLLNGNIFCMSLTIAYVKGTAPGKWLTRFAERTGHGALHSFESRDPFPLLADAPTDRTRPDLALVRLPDRRVDERFHVVRLYEEQPGVAVPKDSELTLLDELSAADLEDQHVNYAPDEHNEVDVSAVFDALDVVAANVGVAFAPRPLLRSINNKSTAHRDYVDGQPTSIALVWLKDKDSDAIQDFVGIAKGRTANTSRQAVPKRTAKEKAAAKKAARANNQRKVGRPARRRGRR</sequence>
<evidence type="ECO:0000256" key="3">
    <source>
        <dbReference type="ARBA" id="ARBA00023125"/>
    </source>
</evidence>
<comment type="caution">
    <text evidence="7">The sequence shown here is derived from an EMBL/GenBank/DDBJ whole genome shotgun (WGS) entry which is preliminary data.</text>
</comment>
<dbReference type="HOGENOM" id="CLU_039613_3_2_11"/>
<gene>
    <name evidence="7" type="ORF">HMPREF9997_00078</name>
</gene>
<comment type="similarity">
    <text evidence="1">Belongs to the LysR transcriptional regulatory family.</text>
</comment>
<dbReference type="SUPFAM" id="SSF53850">
    <property type="entry name" value="Periplasmic binding protein-like II"/>
    <property type="match status" value="1"/>
</dbReference>
<evidence type="ECO:0000256" key="4">
    <source>
        <dbReference type="ARBA" id="ARBA00023159"/>
    </source>
</evidence>
<dbReference type="PATRIC" id="fig|1035195.3.peg.69"/>
<feature type="region of interest" description="Disordered" evidence="6">
    <location>
        <begin position="202"/>
        <end position="242"/>
    </location>
</feature>
<accession>L1MMF7</accession>
<keyword evidence="4" id="KW-0010">Activator</keyword>
<dbReference type="Proteomes" id="UP000010445">
    <property type="component" value="Unassembled WGS sequence"/>
</dbReference>
<feature type="compositionally biased region" description="Basic residues" evidence="6">
    <location>
        <begin position="231"/>
        <end position="242"/>
    </location>
</feature>
<dbReference type="GO" id="GO:0003700">
    <property type="term" value="F:DNA-binding transcription factor activity"/>
    <property type="evidence" value="ECO:0007669"/>
    <property type="project" value="TreeGrafter"/>
</dbReference>
<dbReference type="EMBL" id="AMEM01000005">
    <property type="protein sequence ID" value="EKX92412.1"/>
    <property type="molecule type" value="Genomic_DNA"/>
</dbReference>
<dbReference type="AlphaFoldDB" id="L1MMF7"/>
<keyword evidence="8" id="KW-1185">Reference proteome</keyword>
<evidence type="ECO:0008006" key="9">
    <source>
        <dbReference type="Google" id="ProtNLM"/>
    </source>
</evidence>
<dbReference type="eggNOG" id="COG0583">
    <property type="taxonomic scope" value="Bacteria"/>
</dbReference>
<reference evidence="7 8" key="1">
    <citation type="submission" date="2012-05" db="EMBL/GenBank/DDBJ databases">
        <authorList>
            <person name="Weinstock G."/>
            <person name="Sodergren E."/>
            <person name="Lobos E.A."/>
            <person name="Fulton L."/>
            <person name="Fulton R."/>
            <person name="Courtney L."/>
            <person name="Fronick C."/>
            <person name="O'Laughlin M."/>
            <person name="Godfrey J."/>
            <person name="Wilson R.M."/>
            <person name="Miner T."/>
            <person name="Farmer C."/>
            <person name="Delehaunty K."/>
            <person name="Cordes M."/>
            <person name="Minx P."/>
            <person name="Tomlinson C."/>
            <person name="Chen J."/>
            <person name="Wollam A."/>
            <person name="Pepin K.H."/>
            <person name="Bhonagiri V."/>
            <person name="Zhang X."/>
            <person name="Suruliraj S."/>
            <person name="Warren W."/>
            <person name="Mitreva M."/>
            <person name="Mardis E.R."/>
            <person name="Wilson R.K."/>
        </authorList>
    </citation>
    <scope>NUCLEOTIDE SEQUENCE [LARGE SCALE GENOMIC DNA]</scope>
    <source>
        <strain evidence="7 8">F0235</strain>
    </source>
</reference>
<keyword evidence="3" id="KW-0238">DNA-binding</keyword>
<protein>
    <recommendedName>
        <fullName evidence="9">LysR substrate-binding domain-containing protein</fullName>
    </recommendedName>
</protein>
<dbReference type="CDD" id="cd05466">
    <property type="entry name" value="PBP2_LTTR_substrate"/>
    <property type="match status" value="1"/>
</dbReference>
<name>L1MMF7_9CORY</name>
<dbReference type="PANTHER" id="PTHR30346">
    <property type="entry name" value="TRANSCRIPTIONAL DUAL REGULATOR HCAR-RELATED"/>
    <property type="match status" value="1"/>
</dbReference>
<dbReference type="GO" id="GO:0003677">
    <property type="term" value="F:DNA binding"/>
    <property type="evidence" value="ECO:0007669"/>
    <property type="project" value="UniProtKB-KW"/>
</dbReference>
<keyword evidence="5" id="KW-0804">Transcription</keyword>
<dbReference type="PANTHER" id="PTHR30346:SF0">
    <property type="entry name" value="HCA OPERON TRANSCRIPTIONAL ACTIVATOR HCAR"/>
    <property type="match status" value="1"/>
</dbReference>
<proteinExistence type="inferred from homology"/>
<evidence type="ECO:0000256" key="6">
    <source>
        <dbReference type="SAM" id="MobiDB-lite"/>
    </source>
</evidence>